<name>A0AAW6TFI1_9FLAO</name>
<protein>
    <submittedName>
        <fullName evidence="1">Uncharacterized protein</fullName>
    </submittedName>
</protein>
<dbReference type="Proteomes" id="UP001228643">
    <property type="component" value="Unassembled WGS sequence"/>
</dbReference>
<evidence type="ECO:0000313" key="2">
    <source>
        <dbReference type="Proteomes" id="UP001228643"/>
    </source>
</evidence>
<comment type="caution">
    <text evidence="1">The sequence shown here is derived from an EMBL/GenBank/DDBJ whole genome shotgun (WGS) entry which is preliminary data.</text>
</comment>
<sequence>MLFPYFKDKKINHIVSKEARKFKNKYAQTVLDIKKTIRRDEWFLYFSPDSSDISRFRKTRLFSRSFYLSGIQRRAGLAPEKRQDYFKFEYT</sequence>
<organism evidence="1 2">
    <name type="scientific">Flavobacterium yafengii</name>
    <dbReference type="NCBI Taxonomy" id="3041253"/>
    <lineage>
        <taxon>Bacteria</taxon>
        <taxon>Pseudomonadati</taxon>
        <taxon>Bacteroidota</taxon>
        <taxon>Flavobacteriia</taxon>
        <taxon>Flavobacteriales</taxon>
        <taxon>Flavobacteriaceae</taxon>
        <taxon>Flavobacterium</taxon>
    </lineage>
</organism>
<reference evidence="1 2" key="1">
    <citation type="submission" date="2023-04" db="EMBL/GenBank/DDBJ databases">
        <title>Two novel species of Flavobacterium.</title>
        <authorList>
            <person name="Liu Q."/>
            <person name="Xin Y.-H."/>
        </authorList>
    </citation>
    <scope>NUCLEOTIDE SEQUENCE [LARGE SCALE GENOMIC DNA]</scope>
    <source>
        <strain evidence="1 2">LB2P87</strain>
    </source>
</reference>
<gene>
    <name evidence="1" type="ORF">QLS97_01965</name>
</gene>
<proteinExistence type="predicted"/>
<dbReference type="AlphaFoldDB" id="A0AAW6TFI1"/>
<dbReference type="RefSeq" id="WP_282714001.1">
    <property type="nucleotide sequence ID" value="NZ_JASCRV010000001.1"/>
</dbReference>
<accession>A0AAW6TFI1</accession>
<dbReference type="EMBL" id="JASCRY010000001">
    <property type="protein sequence ID" value="MDI5948402.1"/>
    <property type="molecule type" value="Genomic_DNA"/>
</dbReference>
<evidence type="ECO:0000313" key="1">
    <source>
        <dbReference type="EMBL" id="MDI5948402.1"/>
    </source>
</evidence>
<keyword evidence="2" id="KW-1185">Reference proteome</keyword>